<evidence type="ECO:0000313" key="3">
    <source>
        <dbReference type="Proteomes" id="UP000178043"/>
    </source>
</evidence>
<evidence type="ECO:0000256" key="1">
    <source>
        <dbReference type="SAM" id="Phobius"/>
    </source>
</evidence>
<keyword evidence="1" id="KW-0472">Membrane</keyword>
<evidence type="ECO:0000313" key="2">
    <source>
        <dbReference type="EMBL" id="OGN41566.1"/>
    </source>
</evidence>
<keyword evidence="1" id="KW-0812">Transmembrane</keyword>
<name>A0A1F8HXC2_9BACT</name>
<evidence type="ECO:0008006" key="4">
    <source>
        <dbReference type="Google" id="ProtNLM"/>
    </source>
</evidence>
<reference evidence="2 3" key="1">
    <citation type="journal article" date="2016" name="Nat. Commun.">
        <title>Thousands of microbial genomes shed light on interconnected biogeochemical processes in an aquifer system.</title>
        <authorList>
            <person name="Anantharaman K."/>
            <person name="Brown C.T."/>
            <person name="Hug L.A."/>
            <person name="Sharon I."/>
            <person name="Castelle C.J."/>
            <person name="Probst A.J."/>
            <person name="Thomas B.C."/>
            <person name="Singh A."/>
            <person name="Wilkins M.J."/>
            <person name="Karaoz U."/>
            <person name="Brodie E.L."/>
            <person name="Williams K.H."/>
            <person name="Hubbard S.S."/>
            <person name="Banfield J.F."/>
        </authorList>
    </citation>
    <scope>NUCLEOTIDE SEQUENCE [LARGE SCALE GENOMIC DNA]</scope>
</reference>
<protein>
    <recommendedName>
        <fullName evidence="4">Type 4 fimbrial biogenesis protein PilX N-terminal domain-containing protein</fullName>
    </recommendedName>
</protein>
<dbReference type="AlphaFoldDB" id="A0A1F8HXC2"/>
<feature type="transmembrane region" description="Helical" evidence="1">
    <location>
        <begin position="16"/>
        <end position="39"/>
    </location>
</feature>
<comment type="caution">
    <text evidence="2">The sequence shown here is derived from an EMBL/GenBank/DDBJ whole genome shotgun (WGS) entry which is preliminary data.</text>
</comment>
<sequence length="125" mass="13562">MANNHQKMIKKELGSILIFAVLMLSVILTITLTLASIFVPKLRSISETANSVKAIYAADSAIEWCLYGNRYPLAPLPSPTISDNASYKIYDAAGVEVANCSAQPLNYRTVGSYGGVNRSFEVSEL</sequence>
<organism evidence="2 3">
    <name type="scientific">Candidatus Yanofskybacteria bacterium RIFOXYD1_FULL_42_10</name>
    <dbReference type="NCBI Taxonomy" id="1802718"/>
    <lineage>
        <taxon>Bacteria</taxon>
        <taxon>Candidatus Yanofskyibacteriota</taxon>
    </lineage>
</organism>
<gene>
    <name evidence="2" type="ORF">A2606_00040</name>
</gene>
<keyword evidence="1" id="KW-1133">Transmembrane helix</keyword>
<proteinExistence type="predicted"/>
<dbReference type="Proteomes" id="UP000178043">
    <property type="component" value="Unassembled WGS sequence"/>
</dbReference>
<dbReference type="EMBL" id="MGLG01000007">
    <property type="protein sequence ID" value="OGN41566.1"/>
    <property type="molecule type" value="Genomic_DNA"/>
</dbReference>
<accession>A0A1F8HXC2</accession>